<feature type="compositionally biased region" description="Acidic residues" evidence="1">
    <location>
        <begin position="51"/>
        <end position="61"/>
    </location>
</feature>
<dbReference type="SUPFAM" id="SSF50998">
    <property type="entry name" value="Quinoprotein alcohol dehydrogenase-like"/>
    <property type="match status" value="1"/>
</dbReference>
<dbReference type="RefSeq" id="WP_262574856.1">
    <property type="nucleotide sequence ID" value="NZ_JAOQKJ010000007.1"/>
</dbReference>
<dbReference type="PROSITE" id="PS51257">
    <property type="entry name" value="PROKAR_LIPOPROTEIN"/>
    <property type="match status" value="1"/>
</dbReference>
<dbReference type="Gene3D" id="2.130.10.10">
    <property type="entry name" value="YVTN repeat-like/Quinoprotein amine dehydrogenase"/>
    <property type="match status" value="1"/>
</dbReference>
<protein>
    <submittedName>
        <fullName evidence="3">Uncharacterized protein</fullName>
    </submittedName>
</protein>
<evidence type="ECO:0000256" key="2">
    <source>
        <dbReference type="SAM" id="SignalP"/>
    </source>
</evidence>
<dbReference type="InterPro" id="IPR015943">
    <property type="entry name" value="WD40/YVTN_repeat-like_dom_sf"/>
</dbReference>
<name>A0ABT2T3E8_9FIRM</name>
<proteinExistence type="predicted"/>
<feature type="chain" id="PRO_5047411477" evidence="2">
    <location>
        <begin position="28"/>
        <end position="318"/>
    </location>
</feature>
<reference evidence="3 4" key="1">
    <citation type="journal article" date="2021" name="ISME Commun">
        <title>Automated analysis of genomic sequences facilitates high-throughput and comprehensive description of bacteria.</title>
        <authorList>
            <person name="Hitch T.C.A."/>
        </authorList>
    </citation>
    <scope>NUCLEOTIDE SEQUENCE [LARGE SCALE GENOMIC DNA]</scope>
    <source>
        <strain evidence="3 4">Sanger_18</strain>
    </source>
</reference>
<accession>A0ABT2T3E8</accession>
<dbReference type="EMBL" id="JAOQKJ010000007">
    <property type="protein sequence ID" value="MCU6744758.1"/>
    <property type="molecule type" value="Genomic_DNA"/>
</dbReference>
<evidence type="ECO:0000313" key="3">
    <source>
        <dbReference type="EMBL" id="MCU6744758.1"/>
    </source>
</evidence>
<comment type="caution">
    <text evidence="3">The sequence shown here is derived from an EMBL/GenBank/DDBJ whole genome shotgun (WGS) entry which is preliminary data.</text>
</comment>
<evidence type="ECO:0000313" key="4">
    <source>
        <dbReference type="Proteomes" id="UP001652432"/>
    </source>
</evidence>
<feature type="region of interest" description="Disordered" evidence="1">
    <location>
        <begin position="25"/>
        <end position="85"/>
    </location>
</feature>
<feature type="signal peptide" evidence="2">
    <location>
        <begin position="1"/>
        <end position="27"/>
    </location>
</feature>
<gene>
    <name evidence="3" type="ORF">OCV77_09645</name>
</gene>
<organism evidence="3 4">
    <name type="scientific">Suilimivivens aceti</name>
    <dbReference type="NCBI Taxonomy" id="2981774"/>
    <lineage>
        <taxon>Bacteria</taxon>
        <taxon>Bacillati</taxon>
        <taxon>Bacillota</taxon>
        <taxon>Clostridia</taxon>
        <taxon>Lachnospirales</taxon>
        <taxon>Lachnospiraceae</taxon>
        <taxon>Suilimivivens</taxon>
    </lineage>
</organism>
<dbReference type="InterPro" id="IPR011047">
    <property type="entry name" value="Quinoprotein_ADH-like_sf"/>
</dbReference>
<sequence>MRKQKLMLGAILVAAGLLMGCAGTAKGSTEEDRGTAAVEEVQADENGNASTEEDTISEDENGLTAEAQTEDVESSDPGNSGENEQMDTYVILPNPSFSYYRSDRVQERELTAIALIKESEEPNEIIDEDKWFQDNGLQRQGFPYEDGEYRYEAFRNEADQPAIFLTELATGKTVTFDLREYQYSTEYVEADYDFIDQNLFYAAVRDNVLYLATGHYTYAESCPQTAYITAVDLTDNSVLWKTEPLTCNARGFAFVDDYIICGYGFTAEDDYLKIVRIDTGEVVQEIPVKTAPDYIIRQDWILYVRTYDTNYTFMIAVE</sequence>
<evidence type="ECO:0000256" key="1">
    <source>
        <dbReference type="SAM" id="MobiDB-lite"/>
    </source>
</evidence>
<keyword evidence="4" id="KW-1185">Reference proteome</keyword>
<dbReference type="Proteomes" id="UP001652432">
    <property type="component" value="Unassembled WGS sequence"/>
</dbReference>
<keyword evidence="2" id="KW-0732">Signal</keyword>